<dbReference type="AlphaFoldDB" id="A0A4P7IHY4"/>
<evidence type="ECO:0000313" key="2">
    <source>
        <dbReference type="EMBL" id="QBX55451.1"/>
    </source>
</evidence>
<dbReference type="InterPro" id="IPR052718">
    <property type="entry name" value="NmrA-type_oxidoreductase"/>
</dbReference>
<dbReference type="Gene3D" id="3.40.50.720">
    <property type="entry name" value="NAD(P)-binding Rossmann-like Domain"/>
    <property type="match status" value="1"/>
</dbReference>
<dbReference type="Gene3D" id="3.90.25.10">
    <property type="entry name" value="UDP-galactose 4-epimerase, domain 1"/>
    <property type="match status" value="1"/>
</dbReference>
<dbReference type="CDD" id="cd05269">
    <property type="entry name" value="TMR_SDR_a"/>
    <property type="match status" value="1"/>
</dbReference>
<reference evidence="2 3" key="1">
    <citation type="submission" date="2019-03" db="EMBL/GenBank/DDBJ databases">
        <title>Three New Species of Nocardioides, Nocardioides euryhalodurans sp. nov., Nocardioides seonyuensis sp. nov. and Nocardioides eburneoflavus sp. nov. Iolated from Soil.</title>
        <authorList>
            <person name="Roh S.G."/>
            <person name="Lee C."/>
            <person name="Kim M.-K."/>
            <person name="Kim S.B."/>
        </authorList>
    </citation>
    <scope>NUCLEOTIDE SEQUENCE [LARGE SCALE GENOMIC DNA]</scope>
    <source>
        <strain evidence="2 3">MMS17-SY207-3</strain>
    </source>
</reference>
<dbReference type="Proteomes" id="UP000294853">
    <property type="component" value="Chromosome"/>
</dbReference>
<accession>A0A4P7IHY4</accession>
<gene>
    <name evidence="2" type="ORF">EXE58_08285</name>
</gene>
<evidence type="ECO:0000313" key="3">
    <source>
        <dbReference type="Proteomes" id="UP000294853"/>
    </source>
</evidence>
<name>A0A4P7IHY4_9ACTN</name>
<feature type="domain" description="NAD(P)-binding" evidence="1">
    <location>
        <begin position="7"/>
        <end position="184"/>
    </location>
</feature>
<protein>
    <submittedName>
        <fullName evidence="2">SDR family oxidoreductase</fullName>
    </submittedName>
</protein>
<dbReference type="InterPro" id="IPR036291">
    <property type="entry name" value="NAD(P)-bd_dom_sf"/>
</dbReference>
<dbReference type="OrthoDB" id="5510591at2"/>
<dbReference type="Pfam" id="PF13460">
    <property type="entry name" value="NAD_binding_10"/>
    <property type="match status" value="1"/>
</dbReference>
<dbReference type="InterPro" id="IPR016040">
    <property type="entry name" value="NAD(P)-bd_dom"/>
</dbReference>
<dbReference type="EMBL" id="CP038436">
    <property type="protein sequence ID" value="QBX55451.1"/>
    <property type="molecule type" value="Genomic_DNA"/>
</dbReference>
<organism evidence="2 3">
    <name type="scientific">Nocardioides seonyuensis</name>
    <dbReference type="NCBI Taxonomy" id="2518371"/>
    <lineage>
        <taxon>Bacteria</taxon>
        <taxon>Bacillati</taxon>
        <taxon>Actinomycetota</taxon>
        <taxon>Actinomycetes</taxon>
        <taxon>Propionibacteriales</taxon>
        <taxon>Nocardioidaceae</taxon>
        <taxon>Nocardioides</taxon>
    </lineage>
</organism>
<dbReference type="PANTHER" id="PTHR47129">
    <property type="entry name" value="QUINONE OXIDOREDUCTASE 2"/>
    <property type="match status" value="1"/>
</dbReference>
<dbReference type="RefSeq" id="WP_135267442.1">
    <property type="nucleotide sequence ID" value="NZ_CP038436.1"/>
</dbReference>
<dbReference type="PANTHER" id="PTHR47129:SF1">
    <property type="entry name" value="NMRA-LIKE DOMAIN-CONTAINING PROTEIN"/>
    <property type="match status" value="1"/>
</dbReference>
<sequence length="284" mass="29728">MSYIVIGATGHLGTLTVESLLERDIAATNIVAAGRNPDRLAALAERGVRTQRIDLDDPTSLDGLFSPDDTVLLISGNEIGRRVAQHGHAIDAAKSAGVKRIVYTSAPNADTSALVLAPEHKATEELIAASGLPATILRNGWYTENYLQAVEQARQTGTLLTSVGDGRVASASRHDFAEAAAVALIDDTTTGKTYELSGDESWDQQELADAISKAIGRDVNLANVTSEEHQRLLVAAGLDEGTAGFVVALDANARDGLLGVTNGELSTLIGRPTTPLIDGLRAAV</sequence>
<keyword evidence="3" id="KW-1185">Reference proteome</keyword>
<evidence type="ECO:0000259" key="1">
    <source>
        <dbReference type="Pfam" id="PF13460"/>
    </source>
</evidence>
<proteinExistence type="predicted"/>
<dbReference type="KEGG" id="nsn:EXE58_08285"/>
<dbReference type="SUPFAM" id="SSF51735">
    <property type="entry name" value="NAD(P)-binding Rossmann-fold domains"/>
    <property type="match status" value="1"/>
</dbReference>